<dbReference type="RefSeq" id="XP_016930953.4">
    <property type="nucleotide sequence ID" value="XM_017075464.4"/>
</dbReference>
<accession>A0AB39ZA52</accession>
<evidence type="ECO:0000259" key="1">
    <source>
        <dbReference type="PROSITE" id="PS50240"/>
    </source>
</evidence>
<dbReference type="InterPro" id="IPR043504">
    <property type="entry name" value="Peptidase_S1_PA_chymotrypsin"/>
</dbReference>
<sequence length="305" mass="34457">MPYSFEIKLLVSHETLAQIDMALLVSGKLVQLLILAWLGALAMGESQCGRLDENLLYTTDEKTKPSENPWVGILLTDQGNHYENMRCSVVIINELHVLTTATCVKGFQNRSGDTKAVALLGVWNENDSPDEELVCNDKDFCVPGPKLYNVIDIKVHPQRDRDTGDNDLAILRLEKPVEWTNWVQPICMQGSSEPETLTNRNLHYSGFNHGDYARGKGLAMTVSTPKCKQLTSSTVFFPVNQMCAYPVKRTKYYPGAPLMDIDVRDDKPHNFYLVAILVRNVDTDATTQVYQNVRRARSWIFENSK</sequence>
<dbReference type="AlphaFoldDB" id="A0AB39ZA52"/>
<dbReference type="SMART" id="SM00020">
    <property type="entry name" value="Tryp_SPc"/>
    <property type="match status" value="1"/>
</dbReference>
<keyword evidence="2" id="KW-1185">Reference proteome</keyword>
<dbReference type="PROSITE" id="PS50240">
    <property type="entry name" value="TRYPSIN_DOM"/>
    <property type="match status" value="1"/>
</dbReference>
<keyword evidence="3" id="KW-0378">Hydrolase</keyword>
<reference evidence="3" key="1">
    <citation type="submission" date="2025-08" db="UniProtKB">
        <authorList>
            <consortium name="RefSeq"/>
        </authorList>
    </citation>
    <scope>IDENTIFICATION</scope>
</reference>
<dbReference type="Pfam" id="PF00089">
    <property type="entry name" value="Trypsin"/>
    <property type="match status" value="1"/>
</dbReference>
<dbReference type="InterPro" id="IPR009003">
    <property type="entry name" value="Peptidase_S1_PA"/>
</dbReference>
<evidence type="ECO:0000313" key="2">
    <source>
        <dbReference type="Proteomes" id="UP001652628"/>
    </source>
</evidence>
<dbReference type="GeneID" id="108010580"/>
<keyword evidence="3" id="KW-0645">Protease</keyword>
<gene>
    <name evidence="3" type="primary">LOC108010580</name>
</gene>
<dbReference type="GO" id="GO:0006508">
    <property type="term" value="P:proteolysis"/>
    <property type="evidence" value="ECO:0007669"/>
    <property type="project" value="UniProtKB-KW"/>
</dbReference>
<dbReference type="SUPFAM" id="SSF50494">
    <property type="entry name" value="Trypsin-like serine proteases"/>
    <property type="match status" value="1"/>
</dbReference>
<organism evidence="2 3">
    <name type="scientific">Drosophila suzukii</name>
    <name type="common">Spotted-wing drosophila fruit fly</name>
    <dbReference type="NCBI Taxonomy" id="28584"/>
    <lineage>
        <taxon>Eukaryota</taxon>
        <taxon>Metazoa</taxon>
        <taxon>Ecdysozoa</taxon>
        <taxon>Arthropoda</taxon>
        <taxon>Hexapoda</taxon>
        <taxon>Insecta</taxon>
        <taxon>Pterygota</taxon>
        <taxon>Neoptera</taxon>
        <taxon>Endopterygota</taxon>
        <taxon>Diptera</taxon>
        <taxon>Brachycera</taxon>
        <taxon>Muscomorpha</taxon>
        <taxon>Ephydroidea</taxon>
        <taxon>Drosophilidae</taxon>
        <taxon>Drosophila</taxon>
        <taxon>Sophophora</taxon>
    </lineage>
</organism>
<feature type="domain" description="Peptidase S1" evidence="1">
    <location>
        <begin position="24"/>
        <end position="305"/>
    </location>
</feature>
<protein>
    <submittedName>
        <fullName evidence="3">Serine protease easter</fullName>
    </submittedName>
</protein>
<dbReference type="PANTHER" id="PTHR24258:SF146">
    <property type="entry name" value="ATRIAL NATRIURETIC PEPTIDE-CONVERTING ENZYME"/>
    <property type="match status" value="1"/>
</dbReference>
<dbReference type="InterPro" id="IPR001254">
    <property type="entry name" value="Trypsin_dom"/>
</dbReference>
<dbReference type="PANTHER" id="PTHR24258">
    <property type="entry name" value="SERINE PROTEASE-RELATED"/>
    <property type="match status" value="1"/>
</dbReference>
<dbReference type="Proteomes" id="UP001652628">
    <property type="component" value="Chromosome 3"/>
</dbReference>
<name>A0AB39ZA52_DROSZ</name>
<dbReference type="GO" id="GO:0004252">
    <property type="term" value="F:serine-type endopeptidase activity"/>
    <property type="evidence" value="ECO:0007669"/>
    <property type="project" value="InterPro"/>
</dbReference>
<proteinExistence type="predicted"/>
<dbReference type="Gene3D" id="2.40.10.10">
    <property type="entry name" value="Trypsin-like serine proteases"/>
    <property type="match status" value="2"/>
</dbReference>
<evidence type="ECO:0000313" key="3">
    <source>
        <dbReference type="RefSeq" id="XP_016930953.4"/>
    </source>
</evidence>